<dbReference type="Pfam" id="PF24764">
    <property type="entry name" value="rva_4"/>
    <property type="match status" value="1"/>
</dbReference>
<sequence>MEGERGIGRGSYIWGRSVHNIRIERAWADVTRGFGSKWKIFFQELEAECELDIDSPDHIWLLHFLFLDAVNRDALQWAETWNAHTIQLRGQRNRSPHDLFFFGMAEHGLRGVTPYEPMDEDIEDPAAYGIDWEAHDDRHIMAHHDRHNLPDQPAQQARPFGNTQPDQLSCVEVNAPNCPLTDPKLQFLCNELNSIDFGNSNSMEVRRDIWRHAIRI</sequence>
<protein>
    <recommendedName>
        <fullName evidence="1">Integrase core domain-containing protein</fullName>
    </recommendedName>
</protein>
<name>A0A4Y7QPS6_9AGAM</name>
<accession>A0A4Y7QPS6</accession>
<reference evidence="2 3" key="1">
    <citation type="submission" date="2018-06" db="EMBL/GenBank/DDBJ databases">
        <title>A transcriptomic atlas of mushroom development highlights an independent origin of complex multicellularity.</title>
        <authorList>
            <consortium name="DOE Joint Genome Institute"/>
            <person name="Krizsan K."/>
            <person name="Almasi E."/>
            <person name="Merenyi Z."/>
            <person name="Sahu N."/>
            <person name="Viragh M."/>
            <person name="Koszo T."/>
            <person name="Mondo S."/>
            <person name="Kiss B."/>
            <person name="Balint B."/>
            <person name="Kues U."/>
            <person name="Barry K."/>
            <person name="Hegedus J.C."/>
            <person name="Henrissat B."/>
            <person name="Johnson J."/>
            <person name="Lipzen A."/>
            <person name="Ohm R."/>
            <person name="Nagy I."/>
            <person name="Pangilinan J."/>
            <person name="Yan J."/>
            <person name="Xiong Y."/>
            <person name="Grigoriev I.V."/>
            <person name="Hibbett D.S."/>
            <person name="Nagy L.G."/>
        </authorList>
    </citation>
    <scope>NUCLEOTIDE SEQUENCE [LARGE SCALE GENOMIC DNA]</scope>
    <source>
        <strain evidence="2 3">SZMC22713</strain>
    </source>
</reference>
<dbReference type="InterPro" id="IPR058913">
    <property type="entry name" value="Integrase_dom_put"/>
</dbReference>
<proteinExistence type="predicted"/>
<keyword evidence="3" id="KW-1185">Reference proteome</keyword>
<dbReference type="EMBL" id="ML170157">
    <property type="protein sequence ID" value="TDL28980.1"/>
    <property type="molecule type" value="Genomic_DNA"/>
</dbReference>
<feature type="non-terminal residue" evidence="2">
    <location>
        <position position="216"/>
    </location>
</feature>
<dbReference type="PANTHER" id="PTHR46791">
    <property type="entry name" value="EXPRESSED PROTEIN"/>
    <property type="match status" value="1"/>
</dbReference>
<dbReference type="AlphaFoldDB" id="A0A4Y7QPS6"/>
<organism evidence="2 3">
    <name type="scientific">Rickenella mellea</name>
    <dbReference type="NCBI Taxonomy" id="50990"/>
    <lineage>
        <taxon>Eukaryota</taxon>
        <taxon>Fungi</taxon>
        <taxon>Dikarya</taxon>
        <taxon>Basidiomycota</taxon>
        <taxon>Agaricomycotina</taxon>
        <taxon>Agaricomycetes</taxon>
        <taxon>Hymenochaetales</taxon>
        <taxon>Rickenellaceae</taxon>
        <taxon>Rickenella</taxon>
    </lineage>
</organism>
<evidence type="ECO:0000259" key="1">
    <source>
        <dbReference type="Pfam" id="PF24764"/>
    </source>
</evidence>
<dbReference type="OrthoDB" id="3353107at2759"/>
<gene>
    <name evidence="2" type="ORF">BD410DRAFT_681331</name>
</gene>
<dbReference type="PANTHER" id="PTHR46791:SF5">
    <property type="entry name" value="CLR5 DOMAIN-CONTAINING PROTEIN-RELATED"/>
    <property type="match status" value="1"/>
</dbReference>
<feature type="domain" description="Integrase core" evidence="1">
    <location>
        <begin position="1"/>
        <end position="107"/>
    </location>
</feature>
<dbReference type="STRING" id="50990.A0A4Y7QPS6"/>
<evidence type="ECO:0000313" key="2">
    <source>
        <dbReference type="EMBL" id="TDL28980.1"/>
    </source>
</evidence>
<dbReference type="VEuPathDB" id="FungiDB:BD410DRAFT_681331"/>
<evidence type="ECO:0000313" key="3">
    <source>
        <dbReference type="Proteomes" id="UP000294933"/>
    </source>
</evidence>
<dbReference type="Proteomes" id="UP000294933">
    <property type="component" value="Unassembled WGS sequence"/>
</dbReference>